<dbReference type="EMBL" id="CP087714">
    <property type="protein sequence ID" value="XAT62983.1"/>
    <property type="molecule type" value="Genomic_DNA"/>
</dbReference>
<gene>
    <name evidence="1" type="ORF">LPQ35_06905</name>
</gene>
<accession>A0ABZ3H2D7</accession>
<evidence type="ECO:0000313" key="2">
    <source>
        <dbReference type="Proteomes" id="UP001492541"/>
    </source>
</evidence>
<dbReference type="RefSeq" id="WP_193808145.1">
    <property type="nucleotide sequence ID" value="NZ_CP087714.1"/>
</dbReference>
<protein>
    <submittedName>
        <fullName evidence="1">Uncharacterized protein</fullName>
    </submittedName>
</protein>
<keyword evidence="2" id="KW-1185">Reference proteome</keyword>
<evidence type="ECO:0000313" key="1">
    <source>
        <dbReference type="EMBL" id="XAT62983.1"/>
    </source>
</evidence>
<organism evidence="1 2">
    <name type="scientific">Geoglobus acetivorans</name>
    <dbReference type="NCBI Taxonomy" id="565033"/>
    <lineage>
        <taxon>Archaea</taxon>
        <taxon>Methanobacteriati</taxon>
        <taxon>Methanobacteriota</taxon>
        <taxon>Archaeoglobi</taxon>
        <taxon>Archaeoglobales</taxon>
        <taxon>Archaeoglobaceae</taxon>
        <taxon>Geoglobus</taxon>
    </lineage>
</organism>
<name>A0ABZ3H2D7_GEOAI</name>
<proteinExistence type="predicted"/>
<reference evidence="1 2" key="1">
    <citation type="submission" date="2021-11" db="EMBL/GenBank/DDBJ databases">
        <title>Whole genome of Geoglobus acetivorans.</title>
        <authorList>
            <person name="Liu D."/>
        </authorList>
    </citation>
    <scope>NUCLEOTIDE SEQUENCE [LARGE SCALE GENOMIC DNA]</scope>
    <source>
        <strain evidence="1 2">SBH6</strain>
    </source>
</reference>
<dbReference type="Proteomes" id="UP001492541">
    <property type="component" value="Chromosome"/>
</dbReference>
<dbReference type="GeneID" id="90449403"/>
<sequence length="66" mass="7754">MGEITIKARIPRELEGSEKEIEKILRRKVEDTIKRLETLKKTKGVLKTEKSWHELEAEIYEGIFGQ</sequence>